<organism evidence="1">
    <name type="scientific">Klebsiella pneumoniae</name>
    <dbReference type="NCBI Taxonomy" id="573"/>
    <lineage>
        <taxon>Bacteria</taxon>
        <taxon>Pseudomonadati</taxon>
        <taxon>Pseudomonadota</taxon>
        <taxon>Gammaproteobacteria</taxon>
        <taxon>Enterobacterales</taxon>
        <taxon>Enterobacteriaceae</taxon>
        <taxon>Klebsiella/Raoultella group</taxon>
        <taxon>Klebsiella</taxon>
        <taxon>Klebsiella pneumoniae complex</taxon>
    </lineage>
</organism>
<dbReference type="RefSeq" id="WP_033477908.1">
    <property type="nucleotide sequence ID" value="NZ_LC155909.1"/>
</dbReference>
<geneLocation type="plasmid" evidence="1">
    <name>pKUN4843_2</name>
</geneLocation>
<dbReference type="AlphaFoldDB" id="A0A193PN40"/>
<name>A0A193PN40_KLEPN</name>
<protein>
    <submittedName>
        <fullName evidence="1">Uncharacterized protein</fullName>
    </submittedName>
</protein>
<keyword evidence="1" id="KW-0614">Plasmid</keyword>
<reference evidence="1" key="1">
    <citation type="submission" date="2016-05" db="EMBL/GenBank/DDBJ databases">
        <title>Interspecies Dissemination of a Mobilizable Plasmid Harboring blaIMP-19: the Possibility of Horizontal Gene Transfer in a Single Patient.</title>
        <authorList>
            <person name="Yamamoto M."/>
            <person name="Matsumura Y."/>
            <person name="Gomi R."/>
            <person name="Matsuda T."/>
            <person name="Tanaka M."/>
            <person name="Nagao M."/>
            <person name="Takakura S."/>
            <person name="Uemoto S."/>
            <person name="Ichiyama S."/>
        </authorList>
    </citation>
    <scope>NUCLEOTIDE SEQUENCE</scope>
    <source>
        <strain evidence="1">KUN4843</strain>
        <plasmid evidence="1">pKUN4843_2</plasmid>
    </source>
</reference>
<sequence length="60" mass="6796">MKNKTNKAFDIPALDGSLKRDFEAGLITLEEAAIEFSKANWTFFVDIEYTKKKLGLINEA</sequence>
<evidence type="ECO:0000313" key="1">
    <source>
        <dbReference type="EMBL" id="BAV17816.1"/>
    </source>
</evidence>
<accession>A0A193PN40</accession>
<dbReference type="EMBL" id="LC155909">
    <property type="protein sequence ID" value="BAV17816.1"/>
    <property type="molecule type" value="Genomic_DNA"/>
</dbReference>
<proteinExistence type="predicted"/>